<feature type="compositionally biased region" description="Basic and acidic residues" evidence="1">
    <location>
        <begin position="26"/>
        <end position="43"/>
    </location>
</feature>
<dbReference type="EMBL" id="FR854082">
    <property type="protein sequence ID" value="CCA83327.1"/>
    <property type="molecule type" value="Genomic_DNA"/>
</dbReference>
<gene>
    <name evidence="2" type="ORF">BDB_mp60493</name>
</gene>
<organism evidence="2">
    <name type="scientific">blood disease bacterium R229</name>
    <dbReference type="NCBI Taxonomy" id="741978"/>
    <lineage>
        <taxon>Bacteria</taxon>
        <taxon>Pseudomonadati</taxon>
        <taxon>Pseudomonadota</taxon>
        <taxon>Betaproteobacteria</taxon>
        <taxon>Burkholderiales</taxon>
        <taxon>Burkholderiaceae</taxon>
        <taxon>Ralstonia</taxon>
        <taxon>Ralstonia solanacearum species complex</taxon>
    </lineage>
</organism>
<accession>G2ZW38</accession>
<evidence type="ECO:0000256" key="1">
    <source>
        <dbReference type="SAM" id="MobiDB-lite"/>
    </source>
</evidence>
<dbReference type="AlphaFoldDB" id="G2ZW38"/>
<reference evidence="2" key="2">
    <citation type="submission" date="2011-04" db="EMBL/GenBank/DDBJ databases">
        <authorList>
            <person name="Genoscope - CEA"/>
        </authorList>
    </citation>
    <scope>NUCLEOTIDE SEQUENCE</scope>
    <source>
        <strain evidence="2">R229</strain>
    </source>
</reference>
<protein>
    <submittedName>
        <fullName evidence="2">Uncharacterized protein</fullName>
    </submittedName>
</protein>
<sequence>MPDKREATGSRFATPVPVDRLTTVMVDREPPDGHPTRSRKADTCTDVSARKKTTALKLAA</sequence>
<feature type="region of interest" description="Disordered" evidence="1">
    <location>
        <begin position="26"/>
        <end position="46"/>
    </location>
</feature>
<proteinExistence type="predicted"/>
<reference evidence="2" key="1">
    <citation type="journal article" date="2011" name="PLoS ONE">
        <title>Ralstonia syzygii, the Blood Disease Bacterium and some Asian R. solanacearum strains form a single genomic species despite divergent lifestyles.</title>
        <authorList>
            <person name="Remenant B."/>
            <person name="de Cambiaire J.C."/>
            <person name="Cellier G."/>
            <person name="Jacobs J.M."/>
            <person name="Mangenot S."/>
            <person name="Barbe V."/>
            <person name="Lajus A."/>
            <person name="Vallenet D."/>
            <person name="Medigue C."/>
            <person name="Fegan M."/>
            <person name="Allen C."/>
            <person name="Prior P."/>
        </authorList>
    </citation>
    <scope>NUCLEOTIDE SEQUENCE</scope>
    <source>
        <strain evidence="2">R229</strain>
    </source>
</reference>
<evidence type="ECO:0000313" key="2">
    <source>
        <dbReference type="EMBL" id="CCA83327.1"/>
    </source>
</evidence>
<name>G2ZW38_9RALS</name>